<evidence type="ECO:0000313" key="1">
    <source>
        <dbReference type="EMBL" id="MFK7161597.1"/>
    </source>
</evidence>
<dbReference type="Proteomes" id="UP001621714">
    <property type="component" value="Unassembled WGS sequence"/>
</dbReference>
<dbReference type="RefSeq" id="WP_405340725.1">
    <property type="nucleotide sequence ID" value="NZ_JBANFI010000007.1"/>
</dbReference>
<organism evidence="1 2">
    <name type="scientific">Marinospirillum alkalitolerans</name>
    <dbReference type="NCBI Taxonomy" id="3123374"/>
    <lineage>
        <taxon>Bacteria</taxon>
        <taxon>Pseudomonadati</taxon>
        <taxon>Pseudomonadota</taxon>
        <taxon>Gammaproteobacteria</taxon>
        <taxon>Oceanospirillales</taxon>
        <taxon>Oceanospirillaceae</taxon>
        <taxon>Marinospirillum</taxon>
    </lineage>
</organism>
<name>A0ABW8PZ83_9GAMM</name>
<proteinExistence type="predicted"/>
<accession>A0ABW8PZ83</accession>
<reference evidence="1 2" key="1">
    <citation type="submission" date="2024-02" db="EMBL/GenBank/DDBJ databases">
        <title>Marinospirillum sp. MEB 164 isolated from Lonar lake sediment.</title>
        <authorList>
            <person name="Joshi A."/>
            <person name="Thite S."/>
        </authorList>
    </citation>
    <scope>NUCLEOTIDE SEQUENCE [LARGE SCALE GENOMIC DNA]</scope>
    <source>
        <strain evidence="1 2">MEB164</strain>
    </source>
</reference>
<evidence type="ECO:0000313" key="2">
    <source>
        <dbReference type="Proteomes" id="UP001621714"/>
    </source>
</evidence>
<keyword evidence="2" id="KW-1185">Reference proteome</keyword>
<protein>
    <submittedName>
        <fullName evidence="1">Uncharacterized protein</fullName>
    </submittedName>
</protein>
<dbReference type="EMBL" id="JBANFI010000007">
    <property type="protein sequence ID" value="MFK7161597.1"/>
    <property type="molecule type" value="Genomic_DNA"/>
</dbReference>
<sequence length="65" mass="7414">MDKKLLSEASAEIELIDIHLFICNLQRWDEEIDAFSIKKSQKNTVEVTGEFYEGLCKVNGYCGLS</sequence>
<gene>
    <name evidence="1" type="ORF">V6U78_11175</name>
</gene>
<comment type="caution">
    <text evidence="1">The sequence shown here is derived from an EMBL/GenBank/DDBJ whole genome shotgun (WGS) entry which is preliminary data.</text>
</comment>